<dbReference type="SUPFAM" id="SSF52058">
    <property type="entry name" value="L domain-like"/>
    <property type="match status" value="1"/>
</dbReference>
<evidence type="ECO:0000256" key="2">
    <source>
        <dbReference type="ARBA" id="ARBA00022741"/>
    </source>
</evidence>
<dbReference type="AlphaFoldDB" id="A0AA87Z4L8"/>
<reference evidence="6" key="1">
    <citation type="submission" date="2023-07" db="EMBL/GenBank/DDBJ databases">
        <title>draft genome sequence of fig (Ficus carica).</title>
        <authorList>
            <person name="Takahashi T."/>
            <person name="Nishimura K."/>
        </authorList>
    </citation>
    <scope>NUCLEOTIDE SEQUENCE</scope>
</reference>
<protein>
    <recommendedName>
        <fullName evidence="5">Disease resistance N-terminal domain-containing protein</fullName>
    </recommendedName>
</protein>
<evidence type="ECO:0000256" key="3">
    <source>
        <dbReference type="ARBA" id="ARBA00022821"/>
    </source>
</evidence>
<dbReference type="EMBL" id="BTGU01000002">
    <property type="protein sequence ID" value="GMN29542.1"/>
    <property type="molecule type" value="Genomic_DNA"/>
</dbReference>
<evidence type="ECO:0000256" key="4">
    <source>
        <dbReference type="SAM" id="Coils"/>
    </source>
</evidence>
<evidence type="ECO:0000256" key="1">
    <source>
        <dbReference type="ARBA" id="ARBA00022737"/>
    </source>
</evidence>
<gene>
    <name evidence="6" type="ORF">TIFTF001_002471</name>
</gene>
<dbReference type="GO" id="GO:0000166">
    <property type="term" value="F:nucleotide binding"/>
    <property type="evidence" value="ECO:0007669"/>
    <property type="project" value="UniProtKB-KW"/>
</dbReference>
<keyword evidence="2" id="KW-0547">Nucleotide-binding</keyword>
<dbReference type="PANTHER" id="PTHR47186:SF42">
    <property type="entry name" value="DISEASE RESISTANCE RPP13-LIKE PROTEIN 1"/>
    <property type="match status" value="1"/>
</dbReference>
<evidence type="ECO:0000313" key="7">
    <source>
        <dbReference type="Proteomes" id="UP001187192"/>
    </source>
</evidence>
<comment type="caution">
    <text evidence="6">The sequence shown here is derived from an EMBL/GenBank/DDBJ whole genome shotgun (WGS) entry which is preliminary data.</text>
</comment>
<keyword evidence="7" id="KW-1185">Reference proteome</keyword>
<name>A0AA87Z4L8_FICCA</name>
<dbReference type="Proteomes" id="UP001187192">
    <property type="component" value="Unassembled WGS sequence"/>
</dbReference>
<evidence type="ECO:0000259" key="5">
    <source>
        <dbReference type="Pfam" id="PF18052"/>
    </source>
</evidence>
<dbReference type="PANTHER" id="PTHR47186">
    <property type="entry name" value="LEUCINE-RICH REPEAT-CONTAINING PROTEIN 57"/>
    <property type="match status" value="1"/>
</dbReference>
<evidence type="ECO:0000313" key="6">
    <source>
        <dbReference type="EMBL" id="GMN29542.1"/>
    </source>
</evidence>
<dbReference type="InterPro" id="IPR041118">
    <property type="entry name" value="Rx_N"/>
</dbReference>
<dbReference type="Pfam" id="PF18052">
    <property type="entry name" value="Rx_N"/>
    <property type="match status" value="1"/>
</dbReference>
<dbReference type="InterPro" id="IPR032675">
    <property type="entry name" value="LRR_dom_sf"/>
</dbReference>
<keyword evidence="1" id="KW-0677">Repeat</keyword>
<dbReference type="GO" id="GO:0006952">
    <property type="term" value="P:defense response"/>
    <property type="evidence" value="ECO:0007669"/>
    <property type="project" value="UniProtKB-KW"/>
</dbReference>
<keyword evidence="3" id="KW-0611">Plant defense</keyword>
<dbReference type="Gene3D" id="3.80.10.10">
    <property type="entry name" value="Ribonuclease Inhibitor"/>
    <property type="match status" value="1"/>
</dbReference>
<proteinExistence type="predicted"/>
<sequence length="446" mass="50136">MALELVGGALLSGLFQTLFERMASREVVDFFRAKKLNSKMLKKLKIMLLSANAVLNSAEEMQSRNPTVKEWLDELKEVTHELEDLMEAIKTAALSCKLRRGEVGSSRNSNQLLSLVSSSFTAEVEPEVAEIMERLELILSQKDYLGLKEGGSNRRSRSLASPLVEESDIYGRKHDDSLSVGSNCVHHLSYEKQNIDSVVDVVISAEVKFLRTFLPLGCPGVGEELMWNKSLLDELLPRARYLRVLSLSQYPITDLPSSIGNLSHLSLAKLPANMGSLINLRHLDTRGTKLKEMPAGMCNMKDLQTLTNVVLGKHCASNLKDLRELKHIRGGLSISGIENVVDVGDLPELKRLYIIRFPMVTSIGDEFYSNGSFVFKPFKSLEKLVFRNMLEWQQWSFPECNGNEEDAVFPRLRELHLEYCPRLTGGLPNRQIESLIVTQCEKLTVP</sequence>
<dbReference type="Gene3D" id="1.20.5.4130">
    <property type="match status" value="1"/>
</dbReference>
<organism evidence="6 7">
    <name type="scientific">Ficus carica</name>
    <name type="common">Common fig</name>
    <dbReference type="NCBI Taxonomy" id="3494"/>
    <lineage>
        <taxon>Eukaryota</taxon>
        <taxon>Viridiplantae</taxon>
        <taxon>Streptophyta</taxon>
        <taxon>Embryophyta</taxon>
        <taxon>Tracheophyta</taxon>
        <taxon>Spermatophyta</taxon>
        <taxon>Magnoliopsida</taxon>
        <taxon>eudicotyledons</taxon>
        <taxon>Gunneridae</taxon>
        <taxon>Pentapetalae</taxon>
        <taxon>rosids</taxon>
        <taxon>fabids</taxon>
        <taxon>Rosales</taxon>
        <taxon>Moraceae</taxon>
        <taxon>Ficeae</taxon>
        <taxon>Ficus</taxon>
    </lineage>
</organism>
<keyword evidence="4" id="KW-0175">Coiled coil</keyword>
<accession>A0AA87Z4L8</accession>
<feature type="domain" description="Disease resistance N-terminal" evidence="5">
    <location>
        <begin position="11"/>
        <end position="104"/>
    </location>
</feature>
<feature type="coiled-coil region" evidence="4">
    <location>
        <begin position="68"/>
        <end position="95"/>
    </location>
</feature>